<dbReference type="PANTHER" id="PTHR46060:SF1">
    <property type="entry name" value="MARINER MOS1 TRANSPOSASE-LIKE PROTEIN"/>
    <property type="match status" value="1"/>
</dbReference>
<name>A0A1L5BY05_BACRY</name>
<protein>
    <submittedName>
        <fullName evidence="2">Putative DD34D transposase</fullName>
    </submittedName>
</protein>
<organism evidence="2">
    <name type="scientific">Bactrocera tryoni</name>
    <name type="common">Queensland fruit fly</name>
    <name type="synonym">Tephritis tryoni</name>
    <dbReference type="NCBI Taxonomy" id="59916"/>
    <lineage>
        <taxon>Eukaryota</taxon>
        <taxon>Metazoa</taxon>
        <taxon>Ecdysozoa</taxon>
        <taxon>Arthropoda</taxon>
        <taxon>Hexapoda</taxon>
        <taxon>Insecta</taxon>
        <taxon>Pterygota</taxon>
        <taxon>Neoptera</taxon>
        <taxon>Endopterygota</taxon>
        <taxon>Diptera</taxon>
        <taxon>Brachycera</taxon>
        <taxon>Muscomorpha</taxon>
        <taxon>Tephritoidea</taxon>
        <taxon>Tephritidae</taxon>
        <taxon>Bactrocera</taxon>
        <taxon>Bactrocera</taxon>
    </lineage>
</organism>
<dbReference type="Gene3D" id="3.30.420.10">
    <property type="entry name" value="Ribonuclease H-like superfamily/Ribonuclease H"/>
    <property type="match status" value="1"/>
</dbReference>
<feature type="compositionally biased region" description="Basic and acidic residues" evidence="1">
    <location>
        <begin position="171"/>
        <end position="181"/>
    </location>
</feature>
<dbReference type="EMBL" id="KX930994">
    <property type="protein sequence ID" value="APL98287.1"/>
    <property type="molecule type" value="Genomic_DNA"/>
</dbReference>
<dbReference type="AlphaFoldDB" id="A0A1L5BY05"/>
<evidence type="ECO:0000256" key="1">
    <source>
        <dbReference type="SAM" id="MobiDB-lite"/>
    </source>
</evidence>
<reference evidence="2" key="2">
    <citation type="submission" date="2016-09" db="EMBL/GenBank/DDBJ databases">
        <authorList>
            <person name="Capua I."/>
            <person name="De Benedictis P."/>
            <person name="Joannis T."/>
            <person name="Lombin L.H."/>
            <person name="Cattoli G."/>
        </authorList>
    </citation>
    <scope>NUCLEOTIDE SEQUENCE</scope>
</reference>
<dbReference type="Pfam" id="PF01359">
    <property type="entry name" value="Transposase_1"/>
    <property type="match status" value="1"/>
</dbReference>
<proteinExistence type="predicted"/>
<sequence>MSEIIQQRSSIKFCVRNQISGAETFRMLEKAFGDNCLSRASVFDWYKLFKEGRERVDDEPRPGRPSTSTDDQHVNKIKELVLENRRLTVRDLTGIVGISEGSVKTILKDHLGLRKVKARLVPKSLNFFEKQRRVNVCETMLSDYQDVMKRIITGDESWIYAYDPETDDQSAEYRGKGEPKPKKPRQSRSKIKVMLTVFFDYRGVVHSEFLPTGQTVNKEYYLSVMRRLREAIRKKRPELWADNSWFLHHDNAPSHTALILREFFAKFSTNIVPQPPYSPDLAPCDFWLFSKLKRPLRGNRFESIEDIKRESLRALKAIPEIDFNNCFEDWKKRWHKCIGAKGDYFEGDDIDFEE</sequence>
<dbReference type="InterPro" id="IPR001888">
    <property type="entry name" value="Transposase_1"/>
</dbReference>
<dbReference type="Gene3D" id="1.10.10.1450">
    <property type="match status" value="1"/>
</dbReference>
<accession>A0A1L5BY05</accession>
<dbReference type="InterPro" id="IPR052709">
    <property type="entry name" value="Transposase-MT_Hybrid"/>
</dbReference>
<dbReference type="OrthoDB" id="6118231at2759"/>
<dbReference type="InterPro" id="IPR036397">
    <property type="entry name" value="RNaseH_sf"/>
</dbReference>
<reference evidence="2" key="1">
    <citation type="journal article" date="2014" name="BMC Genomics">
        <title>The draft genome of the pest tephritid fruit fly Bactrocera tryoni: resources for the genomic analysis of hybridising species.</title>
        <authorList>
            <person name="Gilchrist A.S."/>
            <person name="Shearman D.C."/>
            <person name="Frommer M."/>
            <person name="Raphael K.A."/>
            <person name="Deshpande N.P."/>
            <person name="Wilkins M.R."/>
            <person name="Sherwin W.B."/>
            <person name="Sved J.A."/>
        </authorList>
    </citation>
    <scope>NUCLEOTIDE SEQUENCE</scope>
</reference>
<dbReference type="PANTHER" id="PTHR46060">
    <property type="entry name" value="MARINER MOS1 TRANSPOSASE-LIKE PROTEIN"/>
    <property type="match status" value="1"/>
</dbReference>
<feature type="region of interest" description="Disordered" evidence="1">
    <location>
        <begin position="168"/>
        <end position="188"/>
    </location>
</feature>
<dbReference type="GO" id="GO:0003676">
    <property type="term" value="F:nucleic acid binding"/>
    <property type="evidence" value="ECO:0007669"/>
    <property type="project" value="InterPro"/>
</dbReference>
<evidence type="ECO:0000313" key="2">
    <source>
        <dbReference type="EMBL" id="APL98287.1"/>
    </source>
</evidence>